<evidence type="ECO:0000259" key="7">
    <source>
        <dbReference type="Pfam" id="PF04824"/>
    </source>
</evidence>
<evidence type="ECO:0000256" key="4">
    <source>
        <dbReference type="ARBA" id="ARBA00022454"/>
    </source>
</evidence>
<dbReference type="Pfam" id="PF04825">
    <property type="entry name" value="Rad21_Rec8_N"/>
    <property type="match status" value="1"/>
</dbReference>
<comment type="similarity">
    <text evidence="3">Belongs to the rad21 family.</text>
</comment>
<dbReference type="GO" id="GO:0008278">
    <property type="term" value="C:cohesin complex"/>
    <property type="evidence" value="ECO:0007669"/>
    <property type="project" value="InterPro"/>
</dbReference>
<dbReference type="InterPro" id="IPR006910">
    <property type="entry name" value="Rad21_Rec8_N"/>
</dbReference>
<dbReference type="InterPro" id="IPR006909">
    <property type="entry name" value="Rad21/Rec8_C_eu"/>
</dbReference>
<dbReference type="InterPro" id="IPR039781">
    <property type="entry name" value="Rad21/Rec8-like"/>
</dbReference>
<keyword evidence="10" id="KW-1185">Reference proteome</keyword>
<evidence type="ECO:0000256" key="3">
    <source>
        <dbReference type="ARBA" id="ARBA00009870"/>
    </source>
</evidence>
<proteinExistence type="inferred from homology"/>
<keyword evidence="4" id="KW-0158">Chromosome</keyword>
<dbReference type="InterPro" id="IPR023093">
    <property type="entry name" value="ScpA-like_C"/>
</dbReference>
<accession>A0AAV7B1F6</accession>
<dbReference type="InterPro" id="IPR036390">
    <property type="entry name" value="WH_DNA-bd_sf"/>
</dbReference>
<dbReference type="GO" id="GO:1990414">
    <property type="term" value="P:replication-born double-strand break repair via sister chromatid exchange"/>
    <property type="evidence" value="ECO:0007669"/>
    <property type="project" value="TreeGrafter"/>
</dbReference>
<dbReference type="EMBL" id="WNYA01000006">
    <property type="protein sequence ID" value="KAG8567202.1"/>
    <property type="molecule type" value="Genomic_DNA"/>
</dbReference>
<evidence type="ECO:0000259" key="8">
    <source>
        <dbReference type="Pfam" id="PF04825"/>
    </source>
</evidence>
<sequence>MIALRTSGHLLLGVVRIYHRKAKYLLADCNEALLNMKVAFRPGALDLTENNQEASYNAVTLPEEFPDFDMQLPNLNLIDVVDHFTLNQSRLEDITIREECDRHLNIHGDFGDDVDIFRHGSASDISFEVSTNSVLPEQSSTLLAGETKELFADDLFGDEGATTDFFDNNLLFNESNNDFTVDKDMSQDILLPAEDQPTEAYSSEAQESPLNDAPVANNTTLLSNEEIGFVLEPVDVSVIENRKRNKRKRKLMVDNVKEIPSTRMQEQLKDASDTMTTLDISAPTQHLMEWKLTGGVQWLLSHTSQPIINAELLLLFTKIQKMDIPRVLQEDPAEPTNNILYAQNETDLAHQEITKQSVVSPSTTEDALCTAQDLIDCYQATSDMDSSLHEEYVDSSLGYSSKCLNEEISEPTQRSTQNNDEQKWNKRTQNILSDLRKMNQSGVKSFSLHNLCKDNKRKQVSAKFYSFLVLKKQSAIKLSQNEPYSDIAITPGTKFHTL</sequence>
<gene>
    <name evidence="9" type="ORF">GDO81_013535</name>
</gene>
<dbReference type="GO" id="GO:0007059">
    <property type="term" value="P:chromosome segregation"/>
    <property type="evidence" value="ECO:0007669"/>
    <property type="project" value="UniProtKB-KW"/>
</dbReference>
<dbReference type="GO" id="GO:0005634">
    <property type="term" value="C:nucleus"/>
    <property type="evidence" value="ECO:0007669"/>
    <property type="project" value="UniProtKB-SubCell"/>
</dbReference>
<dbReference type="GO" id="GO:0007062">
    <property type="term" value="P:sister chromatid cohesion"/>
    <property type="evidence" value="ECO:0007669"/>
    <property type="project" value="InterPro"/>
</dbReference>
<dbReference type="AlphaFoldDB" id="A0AAV7B1F6"/>
<comment type="caution">
    <text evidence="9">The sequence shown here is derived from an EMBL/GenBank/DDBJ whole genome shotgun (WGS) entry which is preliminary data.</text>
</comment>
<dbReference type="Pfam" id="PF04824">
    <property type="entry name" value="Rad21_Rec8"/>
    <property type="match status" value="1"/>
</dbReference>
<reference evidence="9" key="1">
    <citation type="thesis" date="2020" institute="ProQuest LLC" country="789 East Eisenhower Parkway, Ann Arbor, MI, USA">
        <title>Comparative Genomics and Chromosome Evolution.</title>
        <authorList>
            <person name="Mudd A.B."/>
        </authorList>
    </citation>
    <scope>NUCLEOTIDE SEQUENCE</scope>
    <source>
        <strain evidence="9">237g6f4</strain>
        <tissue evidence="9">Blood</tissue>
    </source>
</reference>
<evidence type="ECO:0000313" key="10">
    <source>
        <dbReference type="Proteomes" id="UP000824782"/>
    </source>
</evidence>
<organism evidence="9 10">
    <name type="scientific">Engystomops pustulosus</name>
    <name type="common">Tungara frog</name>
    <name type="synonym">Physalaemus pustulosus</name>
    <dbReference type="NCBI Taxonomy" id="76066"/>
    <lineage>
        <taxon>Eukaryota</taxon>
        <taxon>Metazoa</taxon>
        <taxon>Chordata</taxon>
        <taxon>Craniata</taxon>
        <taxon>Vertebrata</taxon>
        <taxon>Euteleostomi</taxon>
        <taxon>Amphibia</taxon>
        <taxon>Batrachia</taxon>
        <taxon>Anura</taxon>
        <taxon>Neobatrachia</taxon>
        <taxon>Hyloidea</taxon>
        <taxon>Leptodactylidae</taxon>
        <taxon>Leiuperinae</taxon>
        <taxon>Engystomops</taxon>
    </lineage>
</organism>
<evidence type="ECO:0000256" key="2">
    <source>
        <dbReference type="ARBA" id="ARBA00004286"/>
    </source>
</evidence>
<evidence type="ECO:0008006" key="11">
    <source>
        <dbReference type="Google" id="ProtNLM"/>
    </source>
</evidence>
<dbReference type="InterPro" id="IPR049589">
    <property type="entry name" value="NXP1_M-like"/>
</dbReference>
<keyword evidence="6" id="KW-0539">Nucleus</keyword>
<dbReference type="Gene3D" id="1.10.10.580">
    <property type="entry name" value="Structural maintenance of chromosome 1. Chain E"/>
    <property type="match status" value="1"/>
</dbReference>
<dbReference type="PANTHER" id="PTHR12585">
    <property type="entry name" value="SCC1 / RAD21 FAMILY MEMBER"/>
    <property type="match status" value="1"/>
</dbReference>
<evidence type="ECO:0000313" key="9">
    <source>
        <dbReference type="EMBL" id="KAG8567202.1"/>
    </source>
</evidence>
<feature type="domain" description="Rad21/Rec8-like protein N-terminal" evidence="8">
    <location>
        <begin position="2"/>
        <end position="54"/>
    </location>
</feature>
<feature type="domain" description="Rad21/Rec8-like protein C-terminal eukaryotic" evidence="7">
    <location>
        <begin position="443"/>
        <end position="495"/>
    </location>
</feature>
<dbReference type="CDD" id="cd21792">
    <property type="entry name" value="Rad21_Rec8_M_NXP1-like"/>
    <property type="match status" value="1"/>
</dbReference>
<evidence type="ECO:0000256" key="5">
    <source>
        <dbReference type="ARBA" id="ARBA00022829"/>
    </source>
</evidence>
<comment type="subcellular location">
    <subcellularLocation>
        <location evidence="2">Chromosome</location>
    </subcellularLocation>
    <subcellularLocation>
        <location evidence="1">Nucleus</location>
    </subcellularLocation>
</comment>
<keyword evidence="5" id="KW-0159">Chromosome partition</keyword>
<dbReference type="Proteomes" id="UP000824782">
    <property type="component" value="Unassembled WGS sequence"/>
</dbReference>
<dbReference type="GO" id="GO:0003682">
    <property type="term" value="F:chromatin binding"/>
    <property type="evidence" value="ECO:0007669"/>
    <property type="project" value="TreeGrafter"/>
</dbReference>
<name>A0AAV7B1F6_ENGPU</name>
<evidence type="ECO:0000256" key="1">
    <source>
        <dbReference type="ARBA" id="ARBA00004123"/>
    </source>
</evidence>
<dbReference type="PANTHER" id="PTHR12585:SF54">
    <property type="entry name" value="RAD21 COHESIN COMPLEX COMPONENT LIKE 1 ISOFORM X1"/>
    <property type="match status" value="1"/>
</dbReference>
<protein>
    <recommendedName>
        <fullName evidence="11">Double-strand-break repair protein rad21-like protein 1</fullName>
    </recommendedName>
</protein>
<dbReference type="SUPFAM" id="SSF46785">
    <property type="entry name" value="Winged helix' DNA-binding domain"/>
    <property type="match status" value="1"/>
</dbReference>
<dbReference type="FunFam" id="1.10.10.580:FF:000001">
    <property type="entry name" value="double-strand-break repair protein rad21 homolog"/>
    <property type="match status" value="1"/>
</dbReference>
<evidence type="ECO:0000256" key="6">
    <source>
        <dbReference type="ARBA" id="ARBA00023242"/>
    </source>
</evidence>